<proteinExistence type="predicted"/>
<protein>
    <submittedName>
        <fullName evidence="1">Uncharacterized protein</fullName>
    </submittedName>
</protein>
<evidence type="ECO:0000313" key="1">
    <source>
        <dbReference type="EMBL" id="AZS69849.1"/>
    </source>
</evidence>
<gene>
    <name evidence="1" type="ORF">DDE74_01720</name>
</gene>
<dbReference type="Proteomes" id="UP000275579">
    <property type="component" value="Chromosome"/>
</dbReference>
<accession>A0A3Q9K6T2</accession>
<evidence type="ECO:0000313" key="2">
    <source>
        <dbReference type="Proteomes" id="UP000275579"/>
    </source>
</evidence>
<name>A0A3Q9K6T2_9ACTN</name>
<organism evidence="1 2">
    <name type="scientific">Streptomyces lydicus</name>
    <dbReference type="NCBI Taxonomy" id="47763"/>
    <lineage>
        <taxon>Bacteria</taxon>
        <taxon>Bacillati</taxon>
        <taxon>Actinomycetota</taxon>
        <taxon>Actinomycetes</taxon>
        <taxon>Kitasatosporales</taxon>
        <taxon>Streptomycetaceae</taxon>
        <taxon>Streptomyces</taxon>
    </lineage>
</organism>
<dbReference type="EMBL" id="CP029042">
    <property type="protein sequence ID" value="AZS69849.1"/>
    <property type="molecule type" value="Genomic_DNA"/>
</dbReference>
<sequence length="74" mass="8221">MRSEVSVTTPWRRPRYQSSSRLAAVIAIWARRKAARQTARISAGTTPGQTRWVVADSPTFRATSVPPAVPTSRR</sequence>
<reference evidence="1 2" key="1">
    <citation type="submission" date="2018-04" db="EMBL/GenBank/DDBJ databases">
        <title>Complete genome sequences of Streptomyces lydicus strain WYEC and characterization of antagonistic properties of biological control agents.</title>
        <authorList>
            <person name="Mariita R.M."/>
            <person name="Sello J.K."/>
        </authorList>
    </citation>
    <scope>NUCLEOTIDE SEQUENCE [LARGE SCALE GENOMIC DNA]</scope>
    <source>
        <strain evidence="1 2">WYEC 108</strain>
    </source>
</reference>
<dbReference type="AlphaFoldDB" id="A0A3Q9K6T2"/>